<keyword evidence="2 5" id="KW-0812">Transmembrane</keyword>
<dbReference type="InterPro" id="IPR019109">
    <property type="entry name" value="MamF_MmsF"/>
</dbReference>
<keyword evidence="7" id="KW-1185">Reference proteome</keyword>
<proteinExistence type="predicted"/>
<evidence type="ECO:0008006" key="8">
    <source>
        <dbReference type="Google" id="ProtNLM"/>
    </source>
</evidence>
<protein>
    <recommendedName>
        <fullName evidence="8">DUF4870 domain-containing protein</fullName>
    </recommendedName>
</protein>
<feature type="transmembrane region" description="Helical" evidence="5">
    <location>
        <begin position="20"/>
        <end position="44"/>
    </location>
</feature>
<keyword evidence="4 5" id="KW-0472">Membrane</keyword>
<feature type="transmembrane region" description="Helical" evidence="5">
    <location>
        <begin position="65"/>
        <end position="82"/>
    </location>
</feature>
<evidence type="ECO:0000313" key="7">
    <source>
        <dbReference type="Proteomes" id="UP001310022"/>
    </source>
</evidence>
<name>A0AAN5AJX6_9BACT</name>
<gene>
    <name evidence="6" type="ORF">PEDI_04580</name>
</gene>
<keyword evidence="3 5" id="KW-1133">Transmembrane helix</keyword>
<evidence type="ECO:0000313" key="6">
    <source>
        <dbReference type="EMBL" id="GJM59906.1"/>
    </source>
</evidence>
<evidence type="ECO:0000256" key="3">
    <source>
        <dbReference type="ARBA" id="ARBA00022989"/>
    </source>
</evidence>
<comment type="subcellular location">
    <subcellularLocation>
        <location evidence="1">Membrane</location>
        <topology evidence="1">Multi-pass membrane protein</topology>
    </subcellularLocation>
</comment>
<accession>A0AAN5AJX6</accession>
<evidence type="ECO:0000256" key="5">
    <source>
        <dbReference type="SAM" id="Phobius"/>
    </source>
</evidence>
<dbReference type="RefSeq" id="WP_060685373.1">
    <property type="nucleotide sequence ID" value="NZ_BQKE01000001.1"/>
</dbReference>
<evidence type="ECO:0000256" key="4">
    <source>
        <dbReference type="ARBA" id="ARBA00023136"/>
    </source>
</evidence>
<comment type="caution">
    <text evidence="6">The sequence shown here is derived from an EMBL/GenBank/DDBJ whole genome shotgun (WGS) entry which is preliminary data.</text>
</comment>
<dbReference type="Pfam" id="PF09685">
    <property type="entry name" value="MamF_MmsF"/>
    <property type="match status" value="1"/>
</dbReference>
<organism evidence="6 7">
    <name type="scientific">Persicobacter diffluens</name>
    <dbReference type="NCBI Taxonomy" id="981"/>
    <lineage>
        <taxon>Bacteria</taxon>
        <taxon>Pseudomonadati</taxon>
        <taxon>Bacteroidota</taxon>
        <taxon>Cytophagia</taxon>
        <taxon>Cytophagales</taxon>
        <taxon>Persicobacteraceae</taxon>
        <taxon>Persicobacter</taxon>
    </lineage>
</organism>
<dbReference type="EMBL" id="BQKE01000001">
    <property type="protein sequence ID" value="GJM59906.1"/>
    <property type="molecule type" value="Genomic_DNA"/>
</dbReference>
<reference evidence="6 7" key="1">
    <citation type="submission" date="2021-12" db="EMBL/GenBank/DDBJ databases">
        <title>Genome sequencing of bacteria with rrn-lacking chromosome and rrn-plasmid.</title>
        <authorList>
            <person name="Anda M."/>
            <person name="Iwasaki W."/>
        </authorList>
    </citation>
    <scope>NUCLEOTIDE SEQUENCE [LARGE SCALE GENOMIC DNA]</scope>
    <source>
        <strain evidence="6 7">NBRC 15940</strain>
    </source>
</reference>
<dbReference type="Proteomes" id="UP001310022">
    <property type="component" value="Unassembled WGS sequence"/>
</dbReference>
<dbReference type="AlphaFoldDB" id="A0AAN5AJX6"/>
<evidence type="ECO:0000256" key="2">
    <source>
        <dbReference type="ARBA" id="ARBA00022692"/>
    </source>
</evidence>
<sequence length="121" mass="13599">MSNTLPVRYANSQEKQWGLFAHLGTLIGLCIPLANILVPLIIYLSKREESNFVAEHAKASFNFQVSMTIFLIISGLLSFLIIGIPFVILFALMTVICCIIAAVDLDKGKFYRYPLTIRFLD</sequence>
<evidence type="ECO:0000256" key="1">
    <source>
        <dbReference type="ARBA" id="ARBA00004141"/>
    </source>
</evidence>